<evidence type="ECO:0000313" key="3">
    <source>
        <dbReference type="Proteomes" id="UP000284375"/>
    </source>
</evidence>
<proteinExistence type="predicted"/>
<dbReference type="EMBL" id="LJZO01000049">
    <property type="protein sequence ID" value="ROV90596.1"/>
    <property type="molecule type" value="Genomic_DNA"/>
</dbReference>
<gene>
    <name evidence="2" type="ORF">VSDG_07416</name>
</gene>
<dbReference type="InterPro" id="IPR051807">
    <property type="entry name" value="Sec-metab_biosynth-assoc"/>
</dbReference>
<accession>A0A423VI76</accession>
<comment type="caution">
    <text evidence="2">The sequence shown here is derived from an EMBL/GenBank/DDBJ whole genome shotgun (WGS) entry which is preliminary data.</text>
</comment>
<dbReference type="PANTHER" id="PTHR33606:SF3">
    <property type="entry name" value="PROTEIN YCII"/>
    <property type="match status" value="1"/>
</dbReference>
<dbReference type="Gene3D" id="3.30.70.1060">
    <property type="entry name" value="Dimeric alpha+beta barrel"/>
    <property type="match status" value="1"/>
</dbReference>
<name>A0A423VI76_CYTCH</name>
<dbReference type="SUPFAM" id="SSF54909">
    <property type="entry name" value="Dimeric alpha+beta barrel"/>
    <property type="match status" value="1"/>
</dbReference>
<feature type="domain" description="YCII-related" evidence="1">
    <location>
        <begin position="57"/>
        <end position="142"/>
    </location>
</feature>
<dbReference type="Proteomes" id="UP000284375">
    <property type="component" value="Unassembled WGS sequence"/>
</dbReference>
<organism evidence="2 3">
    <name type="scientific">Cytospora chrysosperma</name>
    <name type="common">Cytospora canker fungus</name>
    <name type="synonym">Sphaeria chrysosperma</name>
    <dbReference type="NCBI Taxonomy" id="252740"/>
    <lineage>
        <taxon>Eukaryota</taxon>
        <taxon>Fungi</taxon>
        <taxon>Dikarya</taxon>
        <taxon>Ascomycota</taxon>
        <taxon>Pezizomycotina</taxon>
        <taxon>Sordariomycetes</taxon>
        <taxon>Sordariomycetidae</taxon>
        <taxon>Diaporthales</taxon>
        <taxon>Cytosporaceae</taxon>
        <taxon>Cytospora</taxon>
    </lineage>
</organism>
<evidence type="ECO:0000313" key="2">
    <source>
        <dbReference type="EMBL" id="ROV90596.1"/>
    </source>
</evidence>
<keyword evidence="3" id="KW-1185">Reference proteome</keyword>
<dbReference type="OrthoDB" id="5519740at2759"/>
<dbReference type="PANTHER" id="PTHR33606">
    <property type="entry name" value="PROTEIN YCII"/>
    <property type="match status" value="1"/>
</dbReference>
<evidence type="ECO:0000259" key="1">
    <source>
        <dbReference type="Pfam" id="PF03795"/>
    </source>
</evidence>
<dbReference type="Pfam" id="PF03795">
    <property type="entry name" value="YCII"/>
    <property type="match status" value="1"/>
</dbReference>
<dbReference type="InterPro" id="IPR005545">
    <property type="entry name" value="YCII"/>
</dbReference>
<protein>
    <recommendedName>
        <fullName evidence="1">YCII-related domain-containing protein</fullName>
    </recommendedName>
</protein>
<reference evidence="2 3" key="1">
    <citation type="submission" date="2015-09" db="EMBL/GenBank/DDBJ databases">
        <title>Host preference determinants of Valsa canker pathogens revealed by comparative genomics.</title>
        <authorList>
            <person name="Yin Z."/>
            <person name="Huang L."/>
        </authorList>
    </citation>
    <scope>NUCLEOTIDE SEQUENCE [LARGE SCALE GENOMIC DNA]</scope>
    <source>
        <strain evidence="2 3">YSFL</strain>
    </source>
</reference>
<dbReference type="AlphaFoldDB" id="A0A423VI76"/>
<sequence length="159" mass="17567">MAARLNSIARQIVPPASRSVSAAATRTRIQQDSFTSISTNTNTVRMSSSSAPRTYEWLVVVPDKPGTMEKRLEVRPQHFEGVTKMKETGAFKMGGAVLEEMPADDEVSSMKFAGSTLMVVAESRQAVIDMIKDDVYVRSGVWDLEKAMIWPAKIAFRVP</sequence>
<dbReference type="InterPro" id="IPR011008">
    <property type="entry name" value="Dimeric_a/b-barrel"/>
</dbReference>